<dbReference type="RefSeq" id="WP_134190982.1">
    <property type="nucleotide sequence ID" value="NZ_JBHLUW010000002.1"/>
</dbReference>
<keyword evidence="2" id="KW-0472">Membrane</keyword>
<dbReference type="Proteomes" id="UP000295509">
    <property type="component" value="Unassembled WGS sequence"/>
</dbReference>
<feature type="region of interest" description="Disordered" evidence="1">
    <location>
        <begin position="1"/>
        <end position="37"/>
    </location>
</feature>
<feature type="transmembrane region" description="Helical" evidence="2">
    <location>
        <begin position="1609"/>
        <end position="1631"/>
    </location>
</feature>
<proteinExistence type="predicted"/>
<dbReference type="PANTHER" id="PTHR32305">
    <property type="match status" value="1"/>
</dbReference>
<accession>A0A4R8LXN5</accession>
<comment type="caution">
    <text evidence="3">The sequence shown here is derived from an EMBL/GenBank/DDBJ whole genome shotgun (WGS) entry which is preliminary data.</text>
</comment>
<evidence type="ECO:0000313" key="3">
    <source>
        <dbReference type="EMBL" id="TDY52967.1"/>
    </source>
</evidence>
<dbReference type="InterPro" id="IPR050708">
    <property type="entry name" value="T6SS_VgrG/RHS"/>
</dbReference>
<dbReference type="InterPro" id="IPR022385">
    <property type="entry name" value="Rhs_assc_core"/>
</dbReference>
<keyword evidence="4" id="KW-1185">Reference proteome</keyword>
<name>A0A4R8LXN5_9BURK</name>
<feature type="transmembrane region" description="Helical" evidence="2">
    <location>
        <begin position="1546"/>
        <end position="1567"/>
    </location>
</feature>
<dbReference type="PANTHER" id="PTHR32305:SF15">
    <property type="entry name" value="PROTEIN RHSA-RELATED"/>
    <property type="match status" value="1"/>
</dbReference>
<dbReference type="Gene3D" id="2.180.10.10">
    <property type="entry name" value="RHS repeat-associated core"/>
    <property type="match status" value="2"/>
</dbReference>
<evidence type="ECO:0000256" key="1">
    <source>
        <dbReference type="SAM" id="MobiDB-lite"/>
    </source>
</evidence>
<evidence type="ECO:0000313" key="4">
    <source>
        <dbReference type="Proteomes" id="UP000295509"/>
    </source>
</evidence>
<dbReference type="OrthoDB" id="8553452at2"/>
<keyword evidence="2" id="KW-0812">Transmembrane</keyword>
<gene>
    <name evidence="3" type="ORF">BX592_104253</name>
</gene>
<protein>
    <submittedName>
        <fullName evidence="3">RHS repeat-associated protein</fullName>
    </submittedName>
</protein>
<dbReference type="NCBIfam" id="TIGR03696">
    <property type="entry name" value="Rhs_assc_core"/>
    <property type="match status" value="1"/>
</dbReference>
<feature type="compositionally biased region" description="Polar residues" evidence="1">
    <location>
        <begin position="1"/>
        <end position="14"/>
    </location>
</feature>
<evidence type="ECO:0000256" key="2">
    <source>
        <dbReference type="SAM" id="Phobius"/>
    </source>
</evidence>
<keyword evidence="2" id="KW-1133">Transmembrane helix</keyword>
<organism evidence="3 4">
    <name type="scientific">Paraburkholderia rhizosphaerae</name>
    <dbReference type="NCBI Taxonomy" id="480658"/>
    <lineage>
        <taxon>Bacteria</taxon>
        <taxon>Pseudomonadati</taxon>
        <taxon>Pseudomonadota</taxon>
        <taxon>Betaproteobacteria</taxon>
        <taxon>Burkholderiales</taxon>
        <taxon>Burkholderiaceae</taxon>
        <taxon>Paraburkholderia</taxon>
    </lineage>
</organism>
<feature type="transmembrane region" description="Helical" evidence="2">
    <location>
        <begin position="1574"/>
        <end position="1597"/>
    </location>
</feature>
<dbReference type="EMBL" id="SORE01000004">
    <property type="protein sequence ID" value="TDY52967.1"/>
    <property type="molecule type" value="Genomic_DNA"/>
</dbReference>
<sequence>MSIPNDVSNASGNQKAVKPATTDKSTQAPGSGDGATFNQSDSFSFYTFRRGEIDPRTGSFNYRIPVARLTGNQKLGPSVELYLSYNHFTDDDEGFGGGWSLGLSKFLFTNERRQVILRDGRVVNVDYDESTSTYTINTVDIKDFILKKGSAEDYLIIYKDGITETLSKSGIVRYVTKIAHENGYTLSLTYDSANRLTRITDEANTNLLDISYTDTEDDSGKVTARDCVVELFKDNADCASKVTFKVSDDGVSGLTLRSCEVNLDGTNTVETYAFSYIPADSAVGFRVISQVTSDFAGPATEAIQYGPQLSIPDGAPWTSIPAVTYYTFSMTSAGTGVTHTEVHGFTYGTGTGPAATNNFLGYEEGATWSATAVDNCYRRGWDYRYTTSEKVTADGVELQTVTRTYDKYHRMVSAILTIPNVGSAVNRSEQRMYYYPGDTETEYVSLPAQYRLPDEIVSTFSETKQTRGKPPVDHTRTTTHTMSYDEYGNVLQTTEDGGFTVDYAYYPAAGEAGNCPAEPNGFIRYPKTMTKYKADVASDSSTTTCTYVSTQSKSIPDPDGGADTAVNYTVIQDQKETRKIAGADSSDYRKTTYEYFTDATDPASLGRLKSTTLLLSSETGMATRYTYTLSGSQLTIGTTQTGVDGTTLTESRTISCLTGAPLELTDNLGVKSNLVYDALGRVTSYTSATGTAYERTVTYSYAVDASTKLHTSTTTEPSVNVVKTTMDALGNVVKEEIGDKISRTWEYNTRGWLVTEHTFDYDVPAADGTTANLDLVNTYTYDAFGNLARAVYHDNHEQVRHFNIGNAKLTESINVPVRKSKTDVVKVYCSTVTVYDQKTMLPLKIREFDLDDRTLRTETTTTYDAFFRVESIKVVDSATKAQSYVKMEYDFFDRVSKAVEYDGDAAGRTKEFRYWAYGLDSSRIADLVVDSVSVATQAYDGVGRLTQINRNPAYTSEYLTKYEYDAGYVTPKKITTPRLIDIVYTWCPELGGVPTFITPPADKGGTFEYRYDSALVKLTSQIYKVGTVMQQRDLQYDMNALLISEQYTLTPSEGISVDYRNAFSRTVLGRLKSVSRTLTSSTTVSYPRGDVKYTYDQAGRVDGISFLSGDAAVLAMAISYSGGELVNQVDYTFTLPAGSTPATQTFRLTLSYDRKMRVTTKEYEWVVENADNSYTYTTCASSAVTYDGLDRITGQHFGGAAETTAINHERDYLGRLTKSTLADTTTAYPKDPAGNDVREYTFSYDQYDNLTSAGTTAKESGSTTTVAYSYAGGKNVFELQQQTITRADGTSSEIALAHDASGNVASVTGPAGTVVINLYDCYEKLRARQLMKSGQPTTRAIFTTNPQGTIGSEKQTVTVAETTTTSRPTAFGYCDGVLDASLRKQAAGDTSVQLASYLRGVGGVDAMGCASGNPTDGFTKTQSMLFSDAFGSVFGNADPSAGASPAITPAIYSPYGYQGSPVSDTSYDPIGFKGARFDQLTGLYHLGDGVRAYDGAGLLRFLQYDPLSPFGEGGLNPYGFCDGDPITFSDPSGYAKNEAFPYTRTFFAVIGFLLGAAGFGIGAFAAVGGGVSGLIALSFAGGVVGLAGGSMGLAAALVEDETHAANLEIASSAFFALGSVLDGVSAVMHFLPRLGGWKIIAKYSSGRVLTANTEYAIFPGTGAAYGRRAPIVGGGAAAGVSAVTATHHGNVGQFFVPTISGIVDGVIQYSDDLGFRVEYAARYLHQTFINLFDDADGAIFLMSCGGTRQGAINNAQTLAQYTQRSVIAFPSATVVTHGRDAARVTRPFWEPAMQASISAFGYPWFPKAMTFTPT</sequence>
<reference evidence="3 4" key="1">
    <citation type="submission" date="2019-03" db="EMBL/GenBank/DDBJ databases">
        <title>Genomic Encyclopedia of Type Strains, Phase III (KMG-III): the genomes of soil and plant-associated and newly described type strains.</title>
        <authorList>
            <person name="Whitman W."/>
        </authorList>
    </citation>
    <scope>NUCLEOTIDE SEQUENCE [LARGE SCALE GENOMIC DNA]</scope>
    <source>
        <strain evidence="3 4">LMG 29544</strain>
    </source>
</reference>